<comment type="subcellular location">
    <subcellularLocation>
        <location evidence="1">Cytoplasm</location>
        <location evidence="1">Cytoskeleton</location>
        <location evidence="1">Cilium axoneme</location>
    </subcellularLocation>
</comment>
<dbReference type="Proteomes" id="UP000256970">
    <property type="component" value="Unassembled WGS sequence"/>
</dbReference>
<dbReference type="SUPFAM" id="SSF52047">
    <property type="entry name" value="RNI-like"/>
    <property type="match status" value="2"/>
</dbReference>
<feature type="compositionally biased region" description="Low complexity" evidence="3">
    <location>
        <begin position="83"/>
        <end position="92"/>
    </location>
</feature>
<sequence>MTAAAARNAARPLALQGSGGPKAKLRQAAQQLAAAATHAAASLPASGSRYGRLMRRALGDLNGPPAAAAAAASDSGDNHSVHGGSNAGAAAATGDGPAAAAGLAVLVLEYPRPAGTRGAASSAELRFLGKYSPCEVHLSAGTSLAGLLTHSSSLASLALHNQALHPLGLSCMALAAARSSSLTSLSLRGSAVGDQGAIELARLLASCPCLASLCLRGCGLHQEGGAALGAALPQARRLVKLDLSANRLAGPRCIVALASGLRLSGCGVSSAGGPGSSAAAAAAGLQELLLEEVDDLGEQVHGLAAVAAALGCNSQLSRLSLAGSGLSGTALAAMAAAGLAAAAALACLDLSVPEAKMQKASASQRPTGTEGGMAPAADGMRNTRSAASLAGLAGSRNVSSAGMIEQCEAAADEGDGDGGAGLVRLSLAWAAAGSQAAAACCLRELNLKGQPLPQPAAAALALAIKQLPVLQTLKLSDPFGLGEQQLGVLCLAVAAAPALQQLELQQCGSGAGSRGALGLAAARAIAQMISAPGSHLLSLDLSFSCFSEEAEEADAVWSVLAGALVCSKHARAGRRGWQRCISSKAASASLDALMASGALSPSRAQQQQQQQQQQHVCGGCRLQHLSMAHCGVPGSGVEVLAAALSSNAGLVSLDLSGVKQDVAAAAFREVLRGCSAAALAAAAATPQAGYADEAAAALSAAAAGPATAGVVLPSVCGCALRSLKVTGEDYAVVDLLSGLRQQVLQRQAALQEDAEECSKGQAQRCANADAALL</sequence>
<feature type="compositionally biased region" description="Low complexity" evidence="3">
    <location>
        <begin position="64"/>
        <end position="75"/>
    </location>
</feature>
<dbReference type="PANTHER" id="PTHR24111">
    <property type="entry name" value="LEUCINE-RICH REPEAT-CONTAINING PROTEIN 34"/>
    <property type="match status" value="1"/>
</dbReference>
<feature type="compositionally biased region" description="Low complexity" evidence="3">
    <location>
        <begin position="1"/>
        <end position="15"/>
    </location>
</feature>
<dbReference type="STRING" id="3088.A0A383WMK2"/>
<protein>
    <submittedName>
        <fullName evidence="4">Uncharacterized protein</fullName>
    </submittedName>
</protein>
<dbReference type="Gene3D" id="3.80.10.10">
    <property type="entry name" value="Ribonuclease Inhibitor"/>
    <property type="match status" value="3"/>
</dbReference>
<feature type="region of interest" description="Disordered" evidence="3">
    <location>
        <begin position="1"/>
        <end position="22"/>
    </location>
</feature>
<accession>A0A383WMK2</accession>
<keyword evidence="5" id="KW-1185">Reference proteome</keyword>
<evidence type="ECO:0000313" key="5">
    <source>
        <dbReference type="Proteomes" id="UP000256970"/>
    </source>
</evidence>
<dbReference type="AlphaFoldDB" id="A0A383WMK2"/>
<reference evidence="4 5" key="1">
    <citation type="submission" date="2016-10" db="EMBL/GenBank/DDBJ databases">
        <authorList>
            <person name="Cai Z."/>
        </authorList>
    </citation>
    <scope>NUCLEOTIDE SEQUENCE [LARGE SCALE GENOMIC DNA]</scope>
</reference>
<dbReference type="PANTHER" id="PTHR24111:SF0">
    <property type="entry name" value="LEUCINE-RICH REPEAT-CONTAINING PROTEIN"/>
    <property type="match status" value="1"/>
</dbReference>
<feature type="region of interest" description="Disordered" evidence="3">
    <location>
        <begin position="358"/>
        <end position="378"/>
    </location>
</feature>
<evidence type="ECO:0000313" key="4">
    <source>
        <dbReference type="EMBL" id="SZX78452.1"/>
    </source>
</evidence>
<evidence type="ECO:0000256" key="2">
    <source>
        <dbReference type="ARBA" id="ARBA00022737"/>
    </source>
</evidence>
<keyword evidence="2" id="KW-0677">Repeat</keyword>
<evidence type="ECO:0000256" key="1">
    <source>
        <dbReference type="ARBA" id="ARBA00004430"/>
    </source>
</evidence>
<gene>
    <name evidence="4" type="ORF">BQ4739_LOCUS18733</name>
</gene>
<proteinExistence type="predicted"/>
<name>A0A383WMK2_TETOB</name>
<evidence type="ECO:0000256" key="3">
    <source>
        <dbReference type="SAM" id="MobiDB-lite"/>
    </source>
</evidence>
<dbReference type="EMBL" id="FNXT01001320">
    <property type="protein sequence ID" value="SZX78452.1"/>
    <property type="molecule type" value="Genomic_DNA"/>
</dbReference>
<feature type="region of interest" description="Disordered" evidence="3">
    <location>
        <begin position="64"/>
        <end position="92"/>
    </location>
</feature>
<dbReference type="Pfam" id="PF13516">
    <property type="entry name" value="LRR_6"/>
    <property type="match status" value="1"/>
</dbReference>
<dbReference type="InterPro" id="IPR001611">
    <property type="entry name" value="Leu-rich_rpt"/>
</dbReference>
<dbReference type="GO" id="GO:0005930">
    <property type="term" value="C:axoneme"/>
    <property type="evidence" value="ECO:0007669"/>
    <property type="project" value="UniProtKB-SubCell"/>
</dbReference>
<dbReference type="SMART" id="SM00368">
    <property type="entry name" value="LRR_RI"/>
    <property type="match status" value="7"/>
</dbReference>
<organism evidence="4 5">
    <name type="scientific">Tetradesmus obliquus</name>
    <name type="common">Green alga</name>
    <name type="synonym">Acutodesmus obliquus</name>
    <dbReference type="NCBI Taxonomy" id="3088"/>
    <lineage>
        <taxon>Eukaryota</taxon>
        <taxon>Viridiplantae</taxon>
        <taxon>Chlorophyta</taxon>
        <taxon>core chlorophytes</taxon>
        <taxon>Chlorophyceae</taxon>
        <taxon>CS clade</taxon>
        <taxon>Sphaeropleales</taxon>
        <taxon>Scenedesmaceae</taxon>
        <taxon>Tetradesmus</taxon>
    </lineage>
</organism>
<dbReference type="InterPro" id="IPR032675">
    <property type="entry name" value="LRR_dom_sf"/>
</dbReference>
<dbReference type="InterPro" id="IPR052201">
    <property type="entry name" value="LRR-containing_regulator"/>
</dbReference>